<dbReference type="GO" id="GO:0007165">
    <property type="term" value="P:signal transduction"/>
    <property type="evidence" value="ECO:0007669"/>
    <property type="project" value="InterPro"/>
</dbReference>
<proteinExistence type="predicted"/>
<feature type="transmembrane region" description="Helical" evidence="11">
    <location>
        <begin position="236"/>
        <end position="254"/>
    </location>
</feature>
<evidence type="ECO:0000256" key="6">
    <source>
        <dbReference type="ARBA" id="ARBA00022692"/>
    </source>
</evidence>
<keyword evidence="2" id="KW-0813">Transport</keyword>
<evidence type="ECO:0000256" key="2">
    <source>
        <dbReference type="ARBA" id="ARBA00022448"/>
    </source>
</evidence>
<dbReference type="HOGENOM" id="CLU_028880_2_0_9"/>
<dbReference type="PANTHER" id="PTHR32196">
    <property type="entry name" value="ABC TRANSPORTER PERMEASE PROTEIN YPHD-RELATED-RELATED"/>
    <property type="match status" value="1"/>
</dbReference>
<reference evidence="13" key="1">
    <citation type="submission" date="2014-07" db="EMBL/GenBank/DDBJ databases">
        <authorList>
            <person name="Wibberg D."/>
        </authorList>
    </citation>
    <scope>NUCLEOTIDE SEQUENCE [LARGE SCALE GENOMIC DNA]</scope>
    <source>
        <strain evidence="13">DG5</strain>
    </source>
</reference>
<feature type="transmembrane region" description="Helical" evidence="11">
    <location>
        <begin position="15"/>
        <end position="39"/>
    </location>
</feature>
<dbReference type="GO" id="GO:0022857">
    <property type="term" value="F:transmembrane transporter activity"/>
    <property type="evidence" value="ECO:0007669"/>
    <property type="project" value="InterPro"/>
</dbReference>
<feature type="transmembrane region" description="Helical" evidence="11">
    <location>
        <begin position="322"/>
        <end position="349"/>
    </location>
</feature>
<dbReference type="Proteomes" id="UP000032431">
    <property type="component" value="Chromosome I"/>
</dbReference>
<dbReference type="InterPro" id="IPR004090">
    <property type="entry name" value="Chemotax_Me-accpt_rcpt"/>
</dbReference>
<evidence type="ECO:0000256" key="1">
    <source>
        <dbReference type="ARBA" id="ARBA00004651"/>
    </source>
</evidence>
<organism evidence="12 13">
    <name type="scientific">[Clostridium] cellulosi</name>
    <dbReference type="NCBI Taxonomy" id="29343"/>
    <lineage>
        <taxon>Bacteria</taxon>
        <taxon>Bacillati</taxon>
        <taxon>Bacillota</taxon>
        <taxon>Clostridia</taxon>
        <taxon>Eubacteriales</taxon>
        <taxon>Oscillospiraceae</taxon>
        <taxon>Oscillospiraceae incertae sedis</taxon>
    </lineage>
</organism>
<feature type="transmembrane region" description="Helical" evidence="11">
    <location>
        <begin position="141"/>
        <end position="163"/>
    </location>
</feature>
<protein>
    <recommendedName>
        <fullName evidence="10">Xylose transport system permease protein XylH</fullName>
    </recommendedName>
</protein>
<keyword evidence="7 11" id="KW-1133">Transmembrane helix</keyword>
<feature type="transmembrane region" description="Helical" evidence="11">
    <location>
        <begin position="175"/>
        <end position="195"/>
    </location>
</feature>
<dbReference type="InterPro" id="IPR001851">
    <property type="entry name" value="ABC_transp_permease"/>
</dbReference>
<evidence type="ECO:0000256" key="3">
    <source>
        <dbReference type="ARBA" id="ARBA00022475"/>
    </source>
</evidence>
<evidence type="ECO:0000256" key="7">
    <source>
        <dbReference type="ARBA" id="ARBA00022989"/>
    </source>
</evidence>
<gene>
    <name evidence="12" type="ORF">CCDG5_2038</name>
</gene>
<feature type="transmembrane region" description="Helical" evidence="11">
    <location>
        <begin position="284"/>
        <end position="302"/>
    </location>
</feature>
<dbReference type="KEGG" id="ccel:CCDG5_2038"/>
<dbReference type="Pfam" id="PF02653">
    <property type="entry name" value="BPD_transp_2"/>
    <property type="match status" value="1"/>
</dbReference>
<dbReference type="OrthoDB" id="9813906at2"/>
<comment type="function">
    <text evidence="9">Part of the binding-protein-dependent transport system for D-xylose. Probably responsible for the translocation of the substrate across the membrane.</text>
</comment>
<dbReference type="NCBIfam" id="NF040906">
    <property type="entry name" value="GguB"/>
    <property type="match status" value="1"/>
</dbReference>
<sequence>MDTFIKLIKNNIKQYTMLIALIVVMIIFQIATGGILFVPMNITNLILQNAYVFVLSVGMMLLLINGGNIDMSVGSVVAFIGAILGIMLINHHAPLWLSIIVALILGLLIGMWQGFWVGYVRMPGFIVTLAGQLMFRGLTTRVLNGLTLAPFSKSFVNISAGFIPDFCKIPGSNLNITSLVVGLITTAAIIVLQVRARAKKLKYTTNVLPWSFFLIKLILISAVIMLFSLWLARYQGIPIVFIIILFLVVSYSFFASKTVPGRYIYAMGGNERAAKLSGINTNKVLFLCYTNMGVIAAIASIVSTSRLNAASPLAGQGYDLDAISSCFIGGASMYGGAGTIVGAIIGALFMGVLNNGMSILGVGSDIQQVVKGLVLLLAVAFDIISKSRAKAS</sequence>
<dbReference type="PANTHER" id="PTHR32196:SF32">
    <property type="entry name" value="XYLOSE TRANSPORT SYSTEM PERMEASE PROTEIN XYLH"/>
    <property type="match status" value="1"/>
</dbReference>
<evidence type="ECO:0000256" key="8">
    <source>
        <dbReference type="ARBA" id="ARBA00023136"/>
    </source>
</evidence>
<keyword evidence="6 11" id="KW-0812">Transmembrane</keyword>
<name>A0A078KVB0_9FIRM</name>
<dbReference type="CDD" id="cd06579">
    <property type="entry name" value="TM_PBP1_transp_AraH_like"/>
    <property type="match status" value="1"/>
</dbReference>
<feature type="transmembrane region" description="Helical" evidence="11">
    <location>
        <begin position="207"/>
        <end position="230"/>
    </location>
</feature>
<dbReference type="STRING" id="29343.CCDG5_2038"/>
<keyword evidence="3" id="KW-1003">Cell membrane</keyword>
<dbReference type="GO" id="GO:0004888">
    <property type="term" value="F:transmembrane signaling receptor activity"/>
    <property type="evidence" value="ECO:0007669"/>
    <property type="project" value="InterPro"/>
</dbReference>
<keyword evidence="8 11" id="KW-0472">Membrane</keyword>
<keyword evidence="4" id="KW-0997">Cell inner membrane</keyword>
<evidence type="ECO:0000313" key="13">
    <source>
        <dbReference type="Proteomes" id="UP000032431"/>
    </source>
</evidence>
<dbReference type="PATRIC" id="fig|29343.3.peg.2163"/>
<feature type="transmembrane region" description="Helical" evidence="11">
    <location>
        <begin position="95"/>
        <end position="120"/>
    </location>
</feature>
<evidence type="ECO:0000256" key="10">
    <source>
        <dbReference type="ARBA" id="ARBA00035686"/>
    </source>
</evidence>
<accession>A0A078KVB0</accession>
<evidence type="ECO:0000256" key="9">
    <source>
        <dbReference type="ARBA" id="ARBA00035611"/>
    </source>
</evidence>
<evidence type="ECO:0000256" key="5">
    <source>
        <dbReference type="ARBA" id="ARBA00022597"/>
    </source>
</evidence>
<evidence type="ECO:0000256" key="11">
    <source>
        <dbReference type="SAM" id="Phobius"/>
    </source>
</evidence>
<evidence type="ECO:0000313" key="12">
    <source>
        <dbReference type="EMBL" id="CDZ25130.1"/>
    </source>
</evidence>
<dbReference type="AlphaFoldDB" id="A0A078KVB0"/>
<dbReference type="PRINTS" id="PR00260">
    <property type="entry name" value="CHEMTRNSDUCR"/>
</dbReference>
<keyword evidence="5" id="KW-0762">Sugar transport</keyword>
<keyword evidence="13" id="KW-1185">Reference proteome</keyword>
<feature type="transmembrane region" description="Helical" evidence="11">
    <location>
        <begin position="71"/>
        <end position="89"/>
    </location>
</feature>
<dbReference type="EMBL" id="LM995447">
    <property type="protein sequence ID" value="CDZ25130.1"/>
    <property type="molecule type" value="Genomic_DNA"/>
</dbReference>
<evidence type="ECO:0000256" key="4">
    <source>
        <dbReference type="ARBA" id="ARBA00022519"/>
    </source>
</evidence>
<feature type="transmembrane region" description="Helical" evidence="11">
    <location>
        <begin position="45"/>
        <end position="64"/>
    </location>
</feature>
<comment type="subcellular location">
    <subcellularLocation>
        <location evidence="1">Cell membrane</location>
        <topology evidence="1">Multi-pass membrane protein</topology>
    </subcellularLocation>
</comment>
<dbReference type="GO" id="GO:0006935">
    <property type="term" value="P:chemotaxis"/>
    <property type="evidence" value="ECO:0007669"/>
    <property type="project" value="InterPro"/>
</dbReference>
<dbReference type="GO" id="GO:0005886">
    <property type="term" value="C:plasma membrane"/>
    <property type="evidence" value="ECO:0007669"/>
    <property type="project" value="UniProtKB-SubCell"/>
</dbReference>